<gene>
    <name evidence="6" type="ORF">B6S12_08370</name>
</gene>
<dbReference type="PANTHER" id="PTHR43701">
    <property type="entry name" value="MEMBRANE TRANSPORTER PROTEIN MJ0441-RELATED"/>
    <property type="match status" value="1"/>
</dbReference>
<proteinExistence type="inferred from homology"/>
<keyword evidence="3 5" id="KW-1133">Transmembrane helix</keyword>
<keyword evidence="2 5" id="KW-0812">Transmembrane</keyword>
<sequence length="252" mass="27016">MNIEIILGLLLVGLLTGILAGFFGIGGGAIIVPMMIAFGNDIKVAIGISIMQMIFSSVYGSYVNYKKKNLNFYEGVYVGIGGLIGASFSGIIIDRVPSNILEGVFTLFILYSLIKFFKAKAEGGNSKVKEGVSSKMFLIGCGMVVGIFAITLGIGGGMLLAPLLAYYLGYSSKKIIPLSLFFVTFSSISGFTSLAMQGYVDYKQGLIVGLTSLIGVRIGIYLLGIVEAKKHKYALLIMYIVVLSIMLDKILF</sequence>
<feature type="transmembrane region" description="Helical" evidence="5">
    <location>
        <begin position="180"/>
        <end position="200"/>
    </location>
</feature>
<comment type="similarity">
    <text evidence="5">Belongs to the 4-toluene sulfonate uptake permease (TSUP) (TC 2.A.102) family.</text>
</comment>
<reference evidence="6 7" key="1">
    <citation type="submission" date="2017-03" db="EMBL/GenBank/DDBJ databases">
        <title>Genomic and clinical evidence uncovers the enterohepatic species Helicobacter valdiviensis as a potential human intestinal pathogen.</title>
        <authorList>
            <person name="Fresia P."/>
            <person name="Jara R."/>
            <person name="Sierra R."/>
            <person name="Ferres I."/>
            <person name="Greif G."/>
            <person name="Iraola G."/>
            <person name="Collado L."/>
        </authorList>
    </citation>
    <scope>NUCLEOTIDE SEQUENCE [LARGE SCALE GENOMIC DNA]</scope>
    <source>
        <strain evidence="6 7">WBE14</strain>
    </source>
</reference>
<dbReference type="Pfam" id="PF01925">
    <property type="entry name" value="TauE"/>
    <property type="match status" value="1"/>
</dbReference>
<evidence type="ECO:0000256" key="1">
    <source>
        <dbReference type="ARBA" id="ARBA00004141"/>
    </source>
</evidence>
<name>A0A2W6MSP4_9HELI</name>
<protein>
    <recommendedName>
        <fullName evidence="5">Probable membrane transporter protein</fullName>
    </recommendedName>
</protein>
<feature type="transmembrane region" description="Helical" evidence="5">
    <location>
        <begin position="233"/>
        <end position="251"/>
    </location>
</feature>
<evidence type="ECO:0000256" key="2">
    <source>
        <dbReference type="ARBA" id="ARBA00022692"/>
    </source>
</evidence>
<accession>A0A2W6MSP4</accession>
<organism evidence="6 7">
    <name type="scientific">Helicobacter valdiviensis</name>
    <dbReference type="NCBI Taxonomy" id="1458358"/>
    <lineage>
        <taxon>Bacteria</taxon>
        <taxon>Pseudomonadati</taxon>
        <taxon>Campylobacterota</taxon>
        <taxon>Epsilonproteobacteria</taxon>
        <taxon>Campylobacterales</taxon>
        <taxon>Helicobacteraceae</taxon>
        <taxon>Helicobacter</taxon>
    </lineage>
</organism>
<feature type="transmembrane region" description="Helical" evidence="5">
    <location>
        <begin position="137"/>
        <end position="168"/>
    </location>
</feature>
<dbReference type="PANTHER" id="PTHR43701:SF2">
    <property type="entry name" value="MEMBRANE TRANSPORTER PROTEIN YJNA-RELATED"/>
    <property type="match status" value="1"/>
</dbReference>
<keyword evidence="5" id="KW-1003">Cell membrane</keyword>
<dbReference type="EMBL" id="NBIU01000028">
    <property type="protein sequence ID" value="PZT47585.1"/>
    <property type="molecule type" value="Genomic_DNA"/>
</dbReference>
<feature type="transmembrane region" description="Helical" evidence="5">
    <location>
        <begin position="6"/>
        <end position="32"/>
    </location>
</feature>
<dbReference type="InterPro" id="IPR051598">
    <property type="entry name" value="TSUP/Inactive_protease-like"/>
</dbReference>
<keyword evidence="4 5" id="KW-0472">Membrane</keyword>
<evidence type="ECO:0000256" key="3">
    <source>
        <dbReference type="ARBA" id="ARBA00022989"/>
    </source>
</evidence>
<comment type="caution">
    <text evidence="6">The sequence shown here is derived from an EMBL/GenBank/DDBJ whole genome shotgun (WGS) entry which is preliminary data.</text>
</comment>
<keyword evidence="7" id="KW-1185">Reference proteome</keyword>
<dbReference type="Proteomes" id="UP000249746">
    <property type="component" value="Unassembled WGS sequence"/>
</dbReference>
<evidence type="ECO:0000313" key="6">
    <source>
        <dbReference type="EMBL" id="PZT47585.1"/>
    </source>
</evidence>
<feature type="transmembrane region" description="Helical" evidence="5">
    <location>
        <begin position="206"/>
        <end position="226"/>
    </location>
</feature>
<evidence type="ECO:0000256" key="5">
    <source>
        <dbReference type="RuleBase" id="RU363041"/>
    </source>
</evidence>
<comment type="subcellular location">
    <subcellularLocation>
        <location evidence="5">Cell membrane</location>
        <topology evidence="5">Multi-pass membrane protein</topology>
    </subcellularLocation>
    <subcellularLocation>
        <location evidence="1">Membrane</location>
        <topology evidence="1">Multi-pass membrane protein</topology>
    </subcellularLocation>
</comment>
<feature type="transmembrane region" description="Helical" evidence="5">
    <location>
        <begin position="75"/>
        <end position="93"/>
    </location>
</feature>
<feature type="transmembrane region" description="Helical" evidence="5">
    <location>
        <begin position="100"/>
        <end position="117"/>
    </location>
</feature>
<dbReference type="AlphaFoldDB" id="A0A2W6MSP4"/>
<evidence type="ECO:0000256" key="4">
    <source>
        <dbReference type="ARBA" id="ARBA00023136"/>
    </source>
</evidence>
<dbReference type="OrthoDB" id="5329774at2"/>
<dbReference type="InterPro" id="IPR002781">
    <property type="entry name" value="TM_pro_TauE-like"/>
</dbReference>
<evidence type="ECO:0000313" key="7">
    <source>
        <dbReference type="Proteomes" id="UP000249746"/>
    </source>
</evidence>
<dbReference type="GO" id="GO:0005886">
    <property type="term" value="C:plasma membrane"/>
    <property type="evidence" value="ECO:0007669"/>
    <property type="project" value="UniProtKB-SubCell"/>
</dbReference>
<feature type="transmembrane region" description="Helical" evidence="5">
    <location>
        <begin position="44"/>
        <end position="63"/>
    </location>
</feature>